<gene>
    <name evidence="1" type="ORF">CLV98_10695</name>
</gene>
<dbReference type="Proteomes" id="UP000245880">
    <property type="component" value="Unassembled WGS sequence"/>
</dbReference>
<accession>A0A316AKR9</accession>
<evidence type="ECO:0000313" key="1">
    <source>
        <dbReference type="EMBL" id="PWJ57624.1"/>
    </source>
</evidence>
<reference evidence="1 2" key="1">
    <citation type="submission" date="2018-03" db="EMBL/GenBank/DDBJ databases">
        <title>Genomic Encyclopedia of Archaeal and Bacterial Type Strains, Phase II (KMG-II): from individual species to whole genera.</title>
        <authorList>
            <person name="Goeker M."/>
        </authorList>
    </citation>
    <scope>NUCLEOTIDE SEQUENCE [LARGE SCALE GENOMIC DNA]</scope>
    <source>
        <strain evidence="1 2">DSM 100346</strain>
    </source>
</reference>
<dbReference type="EMBL" id="QGDT01000006">
    <property type="protein sequence ID" value="PWJ57624.1"/>
    <property type="molecule type" value="Genomic_DNA"/>
</dbReference>
<keyword evidence="2" id="KW-1185">Reference proteome</keyword>
<organism evidence="1 2">
    <name type="scientific">Dyadobacter jejuensis</name>
    <dbReference type="NCBI Taxonomy" id="1082580"/>
    <lineage>
        <taxon>Bacteria</taxon>
        <taxon>Pseudomonadati</taxon>
        <taxon>Bacteroidota</taxon>
        <taxon>Cytophagia</taxon>
        <taxon>Cytophagales</taxon>
        <taxon>Spirosomataceae</taxon>
        <taxon>Dyadobacter</taxon>
    </lineage>
</organism>
<sequence>MSILRLKRLLTEQESIHLEFKEARFALPGNLFETISRRFPKIRPLPNFSYNLVV</sequence>
<comment type="caution">
    <text evidence="1">The sequence shown here is derived from an EMBL/GenBank/DDBJ whole genome shotgun (WGS) entry which is preliminary data.</text>
</comment>
<proteinExistence type="predicted"/>
<name>A0A316AKR9_9BACT</name>
<evidence type="ECO:0000313" key="2">
    <source>
        <dbReference type="Proteomes" id="UP000245880"/>
    </source>
</evidence>
<dbReference type="AlphaFoldDB" id="A0A316AKR9"/>
<protein>
    <submittedName>
        <fullName evidence="1">Uncharacterized protein</fullName>
    </submittedName>
</protein>